<dbReference type="AlphaFoldDB" id="A0A5N5W2T0"/>
<sequence length="190" mass="20488">MSGGSDLAADQEALGQIAQGLTAALAELKELGMAGESAAGRGFSDIRMTGMETGHDGLTSALKSFCERWEWGVRSLVRDGNQFARRVGLSAGSYYEEDQYVKRTLKVGVAAFGADPTLSDEQVEKMSMDELREHGNFAHVDYSEKSFEDAFDNAVRTGKDVAKDHIDTRRHLLEGATEAAKRVAGAGEHG</sequence>
<evidence type="ECO:0000313" key="1">
    <source>
        <dbReference type="EMBL" id="KAB7836913.1"/>
    </source>
</evidence>
<dbReference type="EMBL" id="VOKX01000098">
    <property type="protein sequence ID" value="KAB7836913.1"/>
    <property type="molecule type" value="Genomic_DNA"/>
</dbReference>
<name>A0A5N5W2T0_STRMB</name>
<dbReference type="Proteomes" id="UP000327000">
    <property type="component" value="Unassembled WGS sequence"/>
</dbReference>
<proteinExistence type="predicted"/>
<dbReference type="RefSeq" id="WP_152264945.1">
    <property type="nucleotide sequence ID" value="NZ_VOKX01000098.1"/>
</dbReference>
<dbReference type="OrthoDB" id="3872177at2"/>
<reference evidence="1 2" key="1">
    <citation type="journal article" date="2019" name="Microb. Cell Fact.">
        <title>Exploring novel herbicidin analogues by transcriptional regulator overexpression and MS/MS molecular networking.</title>
        <authorList>
            <person name="Shi Y."/>
            <person name="Gu R."/>
            <person name="Li Y."/>
            <person name="Wang X."/>
            <person name="Ren W."/>
            <person name="Li X."/>
            <person name="Wang L."/>
            <person name="Xie Y."/>
            <person name="Hong B."/>
        </authorList>
    </citation>
    <scope>NUCLEOTIDE SEQUENCE [LARGE SCALE GENOMIC DNA]</scope>
    <source>
        <strain evidence="1 2">US-43</strain>
    </source>
</reference>
<accession>A0A5N5W2T0</accession>
<organism evidence="1 2">
    <name type="scientific">Streptomyces mobaraensis</name>
    <name type="common">Streptoverticillium mobaraense</name>
    <dbReference type="NCBI Taxonomy" id="35621"/>
    <lineage>
        <taxon>Bacteria</taxon>
        <taxon>Bacillati</taxon>
        <taxon>Actinomycetota</taxon>
        <taxon>Actinomycetes</taxon>
        <taxon>Kitasatosporales</taxon>
        <taxon>Streptomycetaceae</taxon>
        <taxon>Streptomyces</taxon>
    </lineage>
</organism>
<evidence type="ECO:0000313" key="2">
    <source>
        <dbReference type="Proteomes" id="UP000327000"/>
    </source>
</evidence>
<keyword evidence="2" id="KW-1185">Reference proteome</keyword>
<gene>
    <name evidence="1" type="ORF">FRZ00_24375</name>
</gene>
<protein>
    <submittedName>
        <fullName evidence="1">Uncharacterized protein</fullName>
    </submittedName>
</protein>
<comment type="caution">
    <text evidence="1">The sequence shown here is derived from an EMBL/GenBank/DDBJ whole genome shotgun (WGS) entry which is preliminary data.</text>
</comment>